<keyword evidence="5 7" id="KW-1133">Transmembrane helix</keyword>
<evidence type="ECO:0000256" key="5">
    <source>
        <dbReference type="ARBA" id="ARBA00022989"/>
    </source>
</evidence>
<dbReference type="AlphaFoldDB" id="R9L561"/>
<keyword evidence="3" id="KW-0813">Transport</keyword>
<feature type="transmembrane region" description="Helical" evidence="7">
    <location>
        <begin position="333"/>
        <end position="354"/>
    </location>
</feature>
<feature type="transmembrane region" description="Helical" evidence="7">
    <location>
        <begin position="186"/>
        <end position="206"/>
    </location>
</feature>
<dbReference type="PANTHER" id="PTHR43337">
    <property type="entry name" value="XANTHINE/URACIL PERMEASE C887.17-RELATED"/>
    <property type="match status" value="1"/>
</dbReference>
<keyword evidence="4 7" id="KW-0812">Transmembrane</keyword>
<dbReference type="Proteomes" id="UP000019598">
    <property type="component" value="Unassembled WGS sequence"/>
</dbReference>
<dbReference type="Pfam" id="PF00860">
    <property type="entry name" value="Xan_ur_permease"/>
    <property type="match status" value="1"/>
</dbReference>
<evidence type="ECO:0008006" key="10">
    <source>
        <dbReference type="Google" id="ProtNLM"/>
    </source>
</evidence>
<feature type="transmembrane region" description="Helical" evidence="7">
    <location>
        <begin position="301"/>
        <end position="321"/>
    </location>
</feature>
<evidence type="ECO:0000256" key="2">
    <source>
        <dbReference type="ARBA" id="ARBA00005697"/>
    </source>
</evidence>
<dbReference type="PATRIC" id="fig|1235795.3.peg.4070"/>
<feature type="transmembrane region" description="Helical" evidence="7">
    <location>
        <begin position="258"/>
        <end position="280"/>
    </location>
</feature>
<dbReference type="EMBL" id="ASSZ01000037">
    <property type="protein sequence ID" value="EOS53556.1"/>
    <property type="molecule type" value="Genomic_DNA"/>
</dbReference>
<feature type="transmembrane region" description="Helical" evidence="7">
    <location>
        <begin position="64"/>
        <end position="86"/>
    </location>
</feature>
<evidence type="ECO:0000313" key="9">
    <source>
        <dbReference type="Proteomes" id="UP000019598"/>
    </source>
</evidence>
<feature type="transmembrane region" description="Helical" evidence="7">
    <location>
        <begin position="154"/>
        <end position="174"/>
    </location>
</feature>
<dbReference type="PANTHER" id="PTHR43337:SF2">
    <property type="entry name" value="XANTHINE_URACIL PERMEASE"/>
    <property type="match status" value="1"/>
</dbReference>
<evidence type="ECO:0000256" key="6">
    <source>
        <dbReference type="ARBA" id="ARBA00023136"/>
    </source>
</evidence>
<evidence type="ECO:0000313" key="8">
    <source>
        <dbReference type="EMBL" id="EOS53556.1"/>
    </source>
</evidence>
<protein>
    <recommendedName>
        <fullName evidence="10">MFS transporter, AGZA family, xanthine/uracil permease</fullName>
    </recommendedName>
</protein>
<feature type="transmembrane region" description="Helical" evidence="7">
    <location>
        <begin position="213"/>
        <end position="238"/>
    </location>
</feature>
<feature type="transmembrane region" description="Helical" evidence="7">
    <location>
        <begin position="361"/>
        <end position="380"/>
    </location>
</feature>
<dbReference type="GO" id="GO:0005886">
    <property type="term" value="C:plasma membrane"/>
    <property type="evidence" value="ECO:0007669"/>
    <property type="project" value="TreeGrafter"/>
</dbReference>
<evidence type="ECO:0000256" key="3">
    <source>
        <dbReference type="ARBA" id="ARBA00022448"/>
    </source>
</evidence>
<organism evidence="8 9">
    <name type="scientific">Paenibacillus barengoltzii G22</name>
    <dbReference type="NCBI Taxonomy" id="1235795"/>
    <lineage>
        <taxon>Bacteria</taxon>
        <taxon>Bacillati</taxon>
        <taxon>Bacillota</taxon>
        <taxon>Bacilli</taxon>
        <taxon>Bacillales</taxon>
        <taxon>Paenibacillaceae</taxon>
        <taxon>Paenibacillus</taxon>
    </lineage>
</organism>
<accession>R9L561</accession>
<comment type="similarity">
    <text evidence="2">Belongs to the nucleobase:cation symporter-2 (NCS2) (TC 2.A.40) family. Azg-like subfamily.</text>
</comment>
<evidence type="ECO:0000256" key="7">
    <source>
        <dbReference type="SAM" id="Phobius"/>
    </source>
</evidence>
<evidence type="ECO:0000256" key="1">
    <source>
        <dbReference type="ARBA" id="ARBA00004141"/>
    </source>
</evidence>
<feature type="transmembrane region" description="Helical" evidence="7">
    <location>
        <begin position="38"/>
        <end position="58"/>
    </location>
</feature>
<proteinExistence type="inferred from homology"/>
<dbReference type="HOGENOM" id="CLU_024508_0_1_9"/>
<reference evidence="8 9" key="1">
    <citation type="submission" date="2013-04" db="EMBL/GenBank/DDBJ databases">
        <title>The Genome Sequence of Paenibacillus barengoltzii G22.</title>
        <authorList>
            <consortium name="The Broad Institute Genomics Platform"/>
            <consortium name="The Broad Institute Genome Sequencing Center for Infectious Disease"/>
            <person name="Earl A."/>
            <person name="Xavier R."/>
            <person name="Elson C."/>
            <person name="Duck W."/>
            <person name="Walker B."/>
            <person name="Young S."/>
            <person name="Zeng Q."/>
            <person name="Gargeya S."/>
            <person name="Fitzgerald M."/>
            <person name="Haas B."/>
            <person name="Abouelleil A."/>
            <person name="Allen A.W."/>
            <person name="Alvarado L."/>
            <person name="Arachchi H.M."/>
            <person name="Berlin A.M."/>
            <person name="Chapman S.B."/>
            <person name="Gainer-Dewar J."/>
            <person name="Goldberg J."/>
            <person name="Griggs A."/>
            <person name="Gujja S."/>
            <person name="Hansen M."/>
            <person name="Howarth C."/>
            <person name="Imamovic A."/>
            <person name="Ireland A."/>
            <person name="Larimer J."/>
            <person name="McCowan C."/>
            <person name="Murphy C."/>
            <person name="Pearson M."/>
            <person name="Poon T.W."/>
            <person name="Priest M."/>
            <person name="Roberts A."/>
            <person name="Saif S."/>
            <person name="Shea T."/>
            <person name="Sisk P."/>
            <person name="Sykes S."/>
            <person name="Wortman J."/>
            <person name="Nusbaum C."/>
            <person name="Birren B."/>
        </authorList>
    </citation>
    <scope>NUCLEOTIDE SEQUENCE [LARGE SCALE GENOMIC DNA]</scope>
    <source>
        <strain evidence="8 9">G22</strain>
    </source>
</reference>
<gene>
    <name evidence="8" type="ORF">C812_04107</name>
</gene>
<keyword evidence="6 7" id="KW-0472">Membrane</keyword>
<feature type="transmembrane region" description="Helical" evidence="7">
    <location>
        <begin position="120"/>
        <end position="142"/>
    </location>
</feature>
<evidence type="ECO:0000256" key="4">
    <source>
        <dbReference type="ARBA" id="ARBA00022692"/>
    </source>
</evidence>
<dbReference type="GO" id="GO:0005345">
    <property type="term" value="F:purine nucleobase transmembrane transporter activity"/>
    <property type="evidence" value="ECO:0007669"/>
    <property type="project" value="TreeGrafter"/>
</dbReference>
<sequence>MHIPRLMRVGEGYFESVIFIMKGVFKLKQHQTNVRRELIAGLTSFFSIVYIIAVNANILKDAGIPLEAGILATVLSSLVGCLLVAFVANAPLILVPGMGINALFTYTIVGSMGLSYQEALGATVLAGILFVVVAFTGLSSLISKAIPASLKESISVGIGLFIAFIGLQKSGIVTGNPSHFVALGDLSAPLVLASIINLILTLFLFLKKVPGNFLISIILGTLVAWLFGIVDLGSFASASLSFQSYRDVWMSADLRHMASIPFLTACFSLVLVLVFENIGLVHSQVDGMLNAPEKNGKSLKAVSISAVACGLLGTSPTVSTVETAAGITAGGRTGLTSVTTGLLFLGALFFMPLIKMIPDAAIAPILIIIGGLMLTNITKIDFSDFSEAFPAFLVILMIPLTYSIVDGIAFGFIAYPLLKMFSKKREQLSISMFVISFLFLVNFLLQSVL</sequence>
<name>R9L561_9BACL</name>
<feature type="transmembrane region" description="Helical" evidence="7">
    <location>
        <begin position="93"/>
        <end position="114"/>
    </location>
</feature>
<comment type="caution">
    <text evidence="8">The sequence shown here is derived from an EMBL/GenBank/DDBJ whole genome shotgun (WGS) entry which is preliminary data.</text>
</comment>
<dbReference type="STRING" id="1235795.C812_04107"/>
<dbReference type="InterPro" id="IPR045018">
    <property type="entry name" value="Azg-like"/>
</dbReference>
<dbReference type="InterPro" id="IPR006043">
    <property type="entry name" value="NCS2"/>
</dbReference>
<comment type="subcellular location">
    <subcellularLocation>
        <location evidence="1">Membrane</location>
        <topology evidence="1">Multi-pass membrane protein</topology>
    </subcellularLocation>
</comment>
<feature type="transmembrane region" description="Helical" evidence="7">
    <location>
        <begin position="430"/>
        <end position="448"/>
    </location>
</feature>
<feature type="transmembrane region" description="Helical" evidence="7">
    <location>
        <begin position="392"/>
        <end position="418"/>
    </location>
</feature>